<feature type="signal peptide" evidence="1">
    <location>
        <begin position="1"/>
        <end position="30"/>
    </location>
</feature>
<dbReference type="AlphaFoldDB" id="K9WYI7"/>
<dbReference type="EMBL" id="CP003642">
    <property type="protein sequence ID" value="AFZ25268.1"/>
    <property type="molecule type" value="Genomic_DNA"/>
</dbReference>
<sequence length="219" mass="22694">MKTITKTRTFTNKLAAGVSALSLLAGVSMAAAPAQAGTLYGSLGLSGNATVSGTTSDPIFTFSPGAISPGDFTGQFAGATAVVGPTPFTLKRVGATNQYNLVNDVVDFLKITLSDSTTVKVNLLKASPAFSRLPNNPLSTNFQFQIIDFLDADFIEPDNTVTKGTLALNLSKSGQSTTFQLTADKPKVDIPEPSALLGLGGLGAFAFSTGLKRKRLVQA</sequence>
<reference evidence="2 3" key="1">
    <citation type="submission" date="2012-06" db="EMBL/GenBank/DDBJ databases">
        <title>Finished chromosome of genome of Cylindrospermum stagnale PCC 7417.</title>
        <authorList>
            <consortium name="US DOE Joint Genome Institute"/>
            <person name="Gugger M."/>
            <person name="Coursin T."/>
            <person name="Rippka R."/>
            <person name="Tandeau De Marsac N."/>
            <person name="Huntemann M."/>
            <person name="Wei C.-L."/>
            <person name="Han J."/>
            <person name="Detter J.C."/>
            <person name="Han C."/>
            <person name="Tapia R."/>
            <person name="Chen A."/>
            <person name="Kyrpides N."/>
            <person name="Mavromatis K."/>
            <person name="Markowitz V."/>
            <person name="Szeto E."/>
            <person name="Ivanova N."/>
            <person name="Pagani I."/>
            <person name="Pati A."/>
            <person name="Goodwin L."/>
            <person name="Nordberg H.P."/>
            <person name="Cantor M.N."/>
            <person name="Hua S.X."/>
            <person name="Woyke T."/>
            <person name="Kerfeld C.A."/>
        </authorList>
    </citation>
    <scope>NUCLEOTIDE SEQUENCE [LARGE SCALE GENOMIC DNA]</scope>
    <source>
        <strain evidence="2 3">PCC 7417</strain>
    </source>
</reference>
<evidence type="ECO:0000256" key="1">
    <source>
        <dbReference type="SAM" id="SignalP"/>
    </source>
</evidence>
<protein>
    <submittedName>
        <fullName evidence="2">PEP-CTERM putative exosortase interaction domain-containing protein</fullName>
    </submittedName>
</protein>
<dbReference type="KEGG" id="csg:Cylst_3099"/>
<dbReference type="NCBIfam" id="TIGR02595">
    <property type="entry name" value="PEP_CTERM"/>
    <property type="match status" value="1"/>
</dbReference>
<gene>
    <name evidence="2" type="ORF">Cylst_3099</name>
</gene>
<dbReference type="Proteomes" id="UP000010475">
    <property type="component" value="Chromosome"/>
</dbReference>
<keyword evidence="3" id="KW-1185">Reference proteome</keyword>
<accession>K9WYI7</accession>
<organism evidence="2 3">
    <name type="scientific">Cylindrospermum stagnale PCC 7417</name>
    <dbReference type="NCBI Taxonomy" id="56107"/>
    <lineage>
        <taxon>Bacteria</taxon>
        <taxon>Bacillati</taxon>
        <taxon>Cyanobacteriota</taxon>
        <taxon>Cyanophyceae</taxon>
        <taxon>Nostocales</taxon>
        <taxon>Nostocaceae</taxon>
        <taxon>Cylindrospermum</taxon>
    </lineage>
</organism>
<proteinExistence type="predicted"/>
<dbReference type="InterPro" id="IPR013424">
    <property type="entry name" value="Ice-binding_C"/>
</dbReference>
<name>K9WYI7_9NOST</name>
<evidence type="ECO:0000313" key="2">
    <source>
        <dbReference type="EMBL" id="AFZ25268.1"/>
    </source>
</evidence>
<keyword evidence="1" id="KW-0732">Signal</keyword>
<feature type="chain" id="PRO_5003937629" evidence="1">
    <location>
        <begin position="31"/>
        <end position="219"/>
    </location>
</feature>
<evidence type="ECO:0000313" key="3">
    <source>
        <dbReference type="Proteomes" id="UP000010475"/>
    </source>
</evidence>
<dbReference type="HOGENOM" id="CLU_1259697_0_0_3"/>